<dbReference type="OrthoDB" id="1826980at2"/>
<keyword evidence="2" id="KW-0067">ATP-binding</keyword>
<keyword evidence="1" id="KW-0547">Nucleotide-binding</keyword>
<dbReference type="SUPFAM" id="SSF55464">
    <property type="entry name" value="Origin of replication-binding domain, RBD-like"/>
    <property type="match status" value="1"/>
</dbReference>
<dbReference type="InterPro" id="IPR050534">
    <property type="entry name" value="Coronavir_polyprotein_1ab"/>
</dbReference>
<feature type="region of interest" description="Disordered" evidence="3">
    <location>
        <begin position="42"/>
        <end position="74"/>
    </location>
</feature>
<protein>
    <submittedName>
        <fullName evidence="5">Multifunctional conjugation protein TraI</fullName>
    </submittedName>
</protein>
<dbReference type="InterPro" id="IPR014862">
    <property type="entry name" value="TrwC"/>
</dbReference>
<dbReference type="SUPFAM" id="SSF52540">
    <property type="entry name" value="P-loop containing nucleoside triphosphate hydrolases"/>
    <property type="match status" value="2"/>
</dbReference>
<dbReference type="InterPro" id="IPR003593">
    <property type="entry name" value="AAA+_ATPase"/>
</dbReference>
<dbReference type="Pfam" id="PF08751">
    <property type="entry name" value="TrwC"/>
    <property type="match status" value="1"/>
</dbReference>
<keyword evidence="6" id="KW-1185">Reference proteome</keyword>
<dbReference type="Gene3D" id="3.40.50.300">
    <property type="entry name" value="P-loop containing nucleotide triphosphate hydrolases"/>
    <property type="match status" value="2"/>
</dbReference>
<evidence type="ECO:0000256" key="1">
    <source>
        <dbReference type="ARBA" id="ARBA00022741"/>
    </source>
</evidence>
<accession>A0A0M6YB39</accession>
<dbReference type="PANTHER" id="PTHR43788:SF6">
    <property type="entry name" value="DNA HELICASE B"/>
    <property type="match status" value="1"/>
</dbReference>
<proteinExistence type="predicted"/>
<feature type="compositionally biased region" description="Polar residues" evidence="3">
    <location>
        <begin position="1164"/>
        <end position="1191"/>
    </location>
</feature>
<feature type="compositionally biased region" description="Basic residues" evidence="3">
    <location>
        <begin position="46"/>
        <end position="61"/>
    </location>
</feature>
<dbReference type="Proteomes" id="UP000048926">
    <property type="component" value="Unassembled WGS sequence"/>
</dbReference>
<dbReference type="RefSeq" id="WP_055661332.1">
    <property type="nucleotide sequence ID" value="NZ_CXST01000006.1"/>
</dbReference>
<dbReference type="GO" id="GO:0009338">
    <property type="term" value="C:exodeoxyribonuclease V complex"/>
    <property type="evidence" value="ECO:0007669"/>
    <property type="project" value="TreeGrafter"/>
</dbReference>
<dbReference type="Pfam" id="PF13604">
    <property type="entry name" value="AAA_30"/>
    <property type="match status" value="1"/>
</dbReference>
<sequence>MFGVVTVKSIEYYEQAGDIVQAEAGEKVVALDTMDAVDKAMEDGRRRKGREKKAKIGRPKKDKNDLSYYGKTDNERGESQGVGIVLIDEDTAKSDSFFDDGVNALIVDGKTINTKTMISLADNKDPRTGDAISTTRGKSKDKDGSDKATVVALDLTFSAPKSYSIGWGLDDAEKHLGDGDGSLAADVEQSHQEAWRDAVKWAHRNGLFITRISDPNAQDKNKMREVHAGEVGGAAYGHKTSRAGDMQVHDHVVLLNMCKGADGKIRTIDNRQLMRYQKTMSAIYHTSLVNRLRDRTGLEAVPVDNHVELAGITNDQIKLWSKRREQMLEKANETGTNLKSDKAAADALALSTRGKKENIAPISELRKTWRQEAHDIGLTHETLMQNMRDASLEVQAERKKNPVTVEKLSTDAIAHWEEAKAVFEEQELAAQFFGSAQAAAIQLDELDNGWTNLKYDSRLIRLAVDRNNDYKLTTPKTVALEKDLIRKARDLSGRKKRIIPKAVTEEYIAKHQTATGEKAALVLETIERIVQATGFEAAYSSDERGVLRTFHEDLSKKGSFHRTDLDTALAVLKEVVIQDSAAQTEIGPLINQFIQQTDDCRLASKEQASAARYALGERGLALISGAAGSGKTTTTRIVVEALEASGITVEGVSGSWRATDVLRIDAQLAEENARALTGFINAVERGDKVPDENTVILVDEAAMVGLEQTHKLVSIAHQYGCRLELFGDARQLQPVAAGAPFKALEKTLGAAYITEIRRQKSAWQRDCSMLFSKGKTEEKLAAIREYDDRGHFRWLQGDEEVLNQLTGDYVGDLINNPKHKGLVLASTNADVRKLNNRIRNRLRDEGLIASIDSEIEIKCIVRGTDTPTMMVPFAQGDRVILGETLELDGIRYANGQIGTILAAWKDQTGEAYFDIQFDDGKRRLFSETDFIRHRELYTKQAESRGEKVEPLLPKLQHAFATTVYSSQGMTVDKTYIYDTTHAYVAMTRHREDVTVYVNTAQVHDVIRAKKGAVVQVDSDNVMMPENDGTGIQERNIQEGAAPAGGEAPKKQSKKTKALPGIPGEEEDIAVYMDEIKKFVFQRMNSSGAKENVCDFFEDIDTFLETDFDKYDIRKEFLKPKPEEKSVKQMVLEAFTERATSKTPRTVPSVGKKPITPEIEITPIQDNVQQSEESTVSATENKTPTKATNRNWRGSENKKISKGEFVKFSKIDLLAFATNTLGGSLIEDAGGADYEMVDIGGNRYLIYDNGEDPDGFSCIDTGESGVIWDLVADTVTTVESVPEAWHWLRKHENTQPEPGSLASSSPRVVRPAWEKYEDDWKKSFTEGKQPKYGKTREQNIAEANAVWQKGTLPQGSISQWLTDRGIDPETQAHFSRDIRIPRKGVDDKAKVLFKLYNAASQLVGTFAKGPKYWAKRKGKQKFESYAHASPSSGGAAGFMGNLSKPSVIICSEAHIDAMSYWQELGRPKDALIICSTGQVTRRSKAAAYGYAANMPDVPIHIATDADARGEMFYNDFLQAINVGRERAREKGKLTGPGGDIVDARPEPIYKDWNNKINGITVDDPWVPKTPIEKAQDETIKAGQKTGAANTSLRRRRPGFSPASRCDGDGPSMKI</sequence>
<evidence type="ECO:0000313" key="5">
    <source>
        <dbReference type="EMBL" id="CTQ47292.1"/>
    </source>
</evidence>
<evidence type="ECO:0000259" key="4">
    <source>
        <dbReference type="SMART" id="SM00382"/>
    </source>
</evidence>
<feature type="region of interest" description="Disordered" evidence="3">
    <location>
        <begin position="124"/>
        <end position="145"/>
    </location>
</feature>
<dbReference type="PANTHER" id="PTHR43788">
    <property type="entry name" value="DNA2/NAM7 HELICASE FAMILY MEMBER"/>
    <property type="match status" value="1"/>
</dbReference>
<feature type="region of interest" description="Disordered" evidence="3">
    <location>
        <begin position="1574"/>
        <end position="1613"/>
    </location>
</feature>
<dbReference type="GO" id="GO:0017116">
    <property type="term" value="F:single-stranded DNA helicase activity"/>
    <property type="evidence" value="ECO:0007669"/>
    <property type="project" value="TreeGrafter"/>
</dbReference>
<reference evidence="6" key="1">
    <citation type="submission" date="2015-07" db="EMBL/GenBank/DDBJ databases">
        <authorList>
            <person name="Rodrigo-Torres Lidia"/>
            <person name="Arahal R.David."/>
        </authorList>
    </citation>
    <scope>NUCLEOTIDE SEQUENCE [LARGE SCALE GENOMIC DNA]</scope>
    <source>
        <strain evidence="6">CECT 4801</strain>
    </source>
</reference>
<organism evidence="5 6">
    <name type="scientific">Roseibium aggregatum</name>
    <dbReference type="NCBI Taxonomy" id="187304"/>
    <lineage>
        <taxon>Bacteria</taxon>
        <taxon>Pseudomonadati</taxon>
        <taxon>Pseudomonadota</taxon>
        <taxon>Alphaproteobacteria</taxon>
        <taxon>Hyphomicrobiales</taxon>
        <taxon>Stappiaceae</taxon>
        <taxon>Roseibium</taxon>
    </lineage>
</organism>
<evidence type="ECO:0000256" key="2">
    <source>
        <dbReference type="ARBA" id="ARBA00022840"/>
    </source>
</evidence>
<name>A0A0M6YB39_9HYPH</name>
<feature type="region of interest" description="Disordered" evidence="3">
    <location>
        <begin position="1041"/>
        <end position="1060"/>
    </location>
</feature>
<dbReference type="GO" id="GO:0006310">
    <property type="term" value="P:DNA recombination"/>
    <property type="evidence" value="ECO:0007669"/>
    <property type="project" value="TreeGrafter"/>
</dbReference>
<gene>
    <name evidence="5" type="primary">traI</name>
    <name evidence="5" type="ORF">LAL4801_05754</name>
</gene>
<feature type="region of interest" description="Disordered" evidence="3">
    <location>
        <begin position="1163"/>
        <end position="1192"/>
    </location>
</feature>
<evidence type="ECO:0000313" key="6">
    <source>
        <dbReference type="Proteomes" id="UP000048926"/>
    </source>
</evidence>
<dbReference type="InterPro" id="IPR027417">
    <property type="entry name" value="P-loop_NTPase"/>
</dbReference>
<dbReference type="CDD" id="cd18809">
    <property type="entry name" value="SF1_C_RecD"/>
    <property type="match status" value="1"/>
</dbReference>
<dbReference type="GO" id="GO:0005524">
    <property type="term" value="F:ATP binding"/>
    <property type="evidence" value="ECO:0007669"/>
    <property type="project" value="UniProtKB-KW"/>
</dbReference>
<feature type="domain" description="AAA+ ATPase" evidence="4">
    <location>
        <begin position="617"/>
        <end position="852"/>
    </location>
</feature>
<dbReference type="SMART" id="SM00382">
    <property type="entry name" value="AAA"/>
    <property type="match status" value="1"/>
</dbReference>
<dbReference type="NCBIfam" id="NF041492">
    <property type="entry name" value="MobF"/>
    <property type="match status" value="1"/>
</dbReference>
<dbReference type="EMBL" id="CXST01000006">
    <property type="protein sequence ID" value="CTQ47292.1"/>
    <property type="molecule type" value="Genomic_DNA"/>
</dbReference>
<evidence type="ECO:0000256" key="3">
    <source>
        <dbReference type="SAM" id="MobiDB-lite"/>
    </source>
</evidence>